<organism evidence="1">
    <name type="scientific">viral metagenome</name>
    <dbReference type="NCBI Taxonomy" id="1070528"/>
    <lineage>
        <taxon>unclassified sequences</taxon>
        <taxon>metagenomes</taxon>
        <taxon>organismal metagenomes</taxon>
    </lineage>
</organism>
<accession>A0A6C0JUK7</accession>
<reference evidence="1" key="1">
    <citation type="journal article" date="2020" name="Nature">
        <title>Giant virus diversity and host interactions through global metagenomics.</title>
        <authorList>
            <person name="Schulz F."/>
            <person name="Roux S."/>
            <person name="Paez-Espino D."/>
            <person name="Jungbluth S."/>
            <person name="Walsh D.A."/>
            <person name="Denef V.J."/>
            <person name="McMahon K.D."/>
            <person name="Konstantinidis K.T."/>
            <person name="Eloe-Fadrosh E.A."/>
            <person name="Kyrpides N.C."/>
            <person name="Woyke T."/>
        </authorList>
    </citation>
    <scope>NUCLEOTIDE SEQUENCE</scope>
    <source>
        <strain evidence="1">GVMAG-S-1062768-28</strain>
    </source>
</reference>
<protein>
    <submittedName>
        <fullName evidence="1">Uncharacterized protein</fullName>
    </submittedName>
</protein>
<evidence type="ECO:0000313" key="1">
    <source>
        <dbReference type="EMBL" id="QHU08496.1"/>
    </source>
</evidence>
<name>A0A6C0JUK7_9ZZZZ</name>
<sequence>MLEIHRLGYITYEDRVVCNRVGMTPEITKMVNEKITLDLDNTWTITRLSQGIFLSWYSIPDESHPLAWYYENGRSWFLSTHNKLDGYLSFWKGQPNFGTLLKDIRTSGLNTELSWTFFLSFDSPGRFTVSTVWDPVSGIFVTPECWHCPSIIIPEWLAANINPIVEIIPDRITFKKENIRLDSVFEFKKPLYMQMNDSLLVIVYCGKEIRTLKILSKEDINYRTIIKRTEDKYEAYLIALFKKEDLTLFETKHFSRSELYRFWDSFKNAKLRFFKQMYDKSERGIHVSFPDRLYVSLMLGKILESNKPFEEKKKIAWAELRKCAKGWKIQAITDFYNGYMKDNLAK</sequence>
<proteinExistence type="predicted"/>
<dbReference type="AlphaFoldDB" id="A0A6C0JUK7"/>
<dbReference type="EMBL" id="MN740697">
    <property type="protein sequence ID" value="QHU08496.1"/>
    <property type="molecule type" value="Genomic_DNA"/>
</dbReference>